<dbReference type="RefSeq" id="WP_306930422.1">
    <property type="nucleotide sequence ID" value="NZ_JAUTBL010000002.1"/>
</dbReference>
<dbReference type="InterPro" id="IPR036388">
    <property type="entry name" value="WH-like_DNA-bd_sf"/>
</dbReference>
<dbReference type="SUPFAM" id="SSF46785">
    <property type="entry name" value="Winged helix' DNA-binding domain"/>
    <property type="match status" value="1"/>
</dbReference>
<protein>
    <submittedName>
        <fullName evidence="2">DNA-binding transcriptional regulator YhcF (GntR family)</fullName>
    </submittedName>
</protein>
<accession>A0ABU0UIF0</accession>
<evidence type="ECO:0000313" key="3">
    <source>
        <dbReference type="Proteomes" id="UP001224781"/>
    </source>
</evidence>
<evidence type="ECO:0000256" key="1">
    <source>
        <dbReference type="SAM" id="MobiDB-lite"/>
    </source>
</evidence>
<keyword evidence="2" id="KW-0238">DNA-binding</keyword>
<dbReference type="EMBL" id="JAUTBL010000002">
    <property type="protein sequence ID" value="MDQ1184705.1"/>
    <property type="molecule type" value="Genomic_DNA"/>
</dbReference>
<reference evidence="2 3" key="1">
    <citation type="submission" date="2023-07" db="EMBL/GenBank/DDBJ databases">
        <title>Functional and genomic diversity of the sorghum phyllosphere microbiome.</title>
        <authorList>
            <person name="Shade A."/>
        </authorList>
    </citation>
    <scope>NUCLEOTIDE SEQUENCE [LARGE SCALE GENOMIC DNA]</scope>
    <source>
        <strain evidence="2 3">SORGH_AS_1126</strain>
    </source>
</reference>
<dbReference type="InterPro" id="IPR036390">
    <property type="entry name" value="WH_DNA-bd_sf"/>
</dbReference>
<gene>
    <name evidence="2" type="ORF">QE408_001848</name>
</gene>
<keyword evidence="3" id="KW-1185">Reference proteome</keyword>
<evidence type="ECO:0000313" key="2">
    <source>
        <dbReference type="EMBL" id="MDQ1184705.1"/>
    </source>
</evidence>
<dbReference type="GO" id="GO:0003677">
    <property type="term" value="F:DNA binding"/>
    <property type="evidence" value="ECO:0007669"/>
    <property type="project" value="UniProtKB-KW"/>
</dbReference>
<proteinExistence type="predicted"/>
<feature type="compositionally biased region" description="Basic and acidic residues" evidence="1">
    <location>
        <begin position="128"/>
        <end position="137"/>
    </location>
</feature>
<dbReference type="Gene3D" id="1.10.10.10">
    <property type="entry name" value="Winged helix-like DNA-binding domain superfamily/Winged helix DNA-binding domain"/>
    <property type="match status" value="1"/>
</dbReference>
<sequence>MTDTPKKKRRDEAVVSAYFDWQKRFRQQLLAHPAAQRNPRLFCLGFILSEMFDWQNFDCHPSRENLAEKLGITVTQVSALTKELAHLGFIQVKRRRNTSAIYVGRIPQEVNSTSLPDAAKSDADEDQEVKSSEVRKSSAVDFGKSSGLDPNVVRNVAFNEGGGALHAPAAHPVINDELRSEQSASASAPLRGAAVAPEITDDDDIIAARVMVFSAGEDPEEFFERVADDDILGYADRQARGELLNAMVQHDRDPDDLMVKLGRRLDLGELTYRRFIDEIESRQKEARHV</sequence>
<comment type="caution">
    <text evidence="2">The sequence shown here is derived from an EMBL/GenBank/DDBJ whole genome shotgun (WGS) entry which is preliminary data.</text>
</comment>
<name>A0ABU0UIF0_9HYPH</name>
<feature type="region of interest" description="Disordered" evidence="1">
    <location>
        <begin position="113"/>
        <end position="137"/>
    </location>
</feature>
<organism evidence="2 3">
    <name type="scientific">Agrobacterium larrymoorei</name>
    <dbReference type="NCBI Taxonomy" id="160699"/>
    <lineage>
        <taxon>Bacteria</taxon>
        <taxon>Pseudomonadati</taxon>
        <taxon>Pseudomonadota</taxon>
        <taxon>Alphaproteobacteria</taxon>
        <taxon>Hyphomicrobiales</taxon>
        <taxon>Rhizobiaceae</taxon>
        <taxon>Rhizobium/Agrobacterium group</taxon>
        <taxon>Agrobacterium</taxon>
    </lineage>
</organism>
<dbReference type="Proteomes" id="UP001224781">
    <property type="component" value="Unassembled WGS sequence"/>
</dbReference>